<name>A0A1G5SBW7_9PROT</name>
<protein>
    <submittedName>
        <fullName evidence="2">Uncharacterized protein</fullName>
    </submittedName>
</protein>
<keyword evidence="1" id="KW-0812">Transmembrane</keyword>
<gene>
    <name evidence="2" type="ORF">NSMM_150038</name>
</gene>
<keyword evidence="1" id="KW-1133">Transmembrane helix</keyword>
<keyword evidence="3" id="KW-1185">Reference proteome</keyword>
<evidence type="ECO:0000256" key="1">
    <source>
        <dbReference type="SAM" id="Phobius"/>
    </source>
</evidence>
<evidence type="ECO:0000313" key="3">
    <source>
        <dbReference type="Proteomes" id="UP000198729"/>
    </source>
</evidence>
<dbReference type="EMBL" id="FMWO01000020">
    <property type="protein sequence ID" value="SCZ84300.1"/>
    <property type="molecule type" value="Genomic_DNA"/>
</dbReference>
<evidence type="ECO:0000313" key="2">
    <source>
        <dbReference type="EMBL" id="SCZ84300.1"/>
    </source>
</evidence>
<organism evidence="2 3">
    <name type="scientific">Nitrosomonas mobilis</name>
    <dbReference type="NCBI Taxonomy" id="51642"/>
    <lineage>
        <taxon>Bacteria</taxon>
        <taxon>Pseudomonadati</taxon>
        <taxon>Pseudomonadota</taxon>
        <taxon>Betaproteobacteria</taxon>
        <taxon>Nitrosomonadales</taxon>
        <taxon>Nitrosomonadaceae</taxon>
        <taxon>Nitrosomonas</taxon>
    </lineage>
</organism>
<dbReference type="AlphaFoldDB" id="A0A1G5SBW7"/>
<reference evidence="2 3" key="1">
    <citation type="submission" date="2016-10" db="EMBL/GenBank/DDBJ databases">
        <authorList>
            <person name="de Groot N.N."/>
        </authorList>
    </citation>
    <scope>NUCLEOTIDE SEQUENCE [LARGE SCALE GENOMIC DNA]</scope>
    <source>
        <strain evidence="2">1</strain>
    </source>
</reference>
<proteinExistence type="predicted"/>
<sequence>MRHPVCRKPTVRGGVVINLNTFKMFHYVIYAIFYGGSIPSNLFLKKTFQQHCQQQQND</sequence>
<dbReference type="Proteomes" id="UP000198729">
    <property type="component" value="Unassembled WGS sequence"/>
</dbReference>
<keyword evidence="1" id="KW-0472">Membrane</keyword>
<feature type="transmembrane region" description="Helical" evidence="1">
    <location>
        <begin position="24"/>
        <end position="44"/>
    </location>
</feature>
<accession>A0A1G5SBW7</accession>